<dbReference type="AlphaFoldDB" id="A0A2A7A502"/>
<evidence type="ECO:0000313" key="2">
    <source>
        <dbReference type="EMBL" id="PDX74214.1"/>
    </source>
</evidence>
<feature type="coiled-coil region" evidence="1">
    <location>
        <begin position="133"/>
        <end position="169"/>
    </location>
</feature>
<accession>A0A2A7A502</accession>
<name>A0A2A7A502_9FIRM</name>
<evidence type="ECO:0000256" key="1">
    <source>
        <dbReference type="SAM" id="Coils"/>
    </source>
</evidence>
<keyword evidence="1" id="KW-0175">Coiled coil</keyword>
<protein>
    <submittedName>
        <fullName evidence="2">Uncharacterized protein</fullName>
    </submittedName>
</protein>
<dbReference type="EMBL" id="NMTW01000053">
    <property type="protein sequence ID" value="PDX74214.1"/>
    <property type="molecule type" value="Genomic_DNA"/>
</dbReference>
<dbReference type="RefSeq" id="WP_097786209.1">
    <property type="nucleotide sequence ID" value="NZ_NMTW01000053.1"/>
</dbReference>
<proteinExistence type="predicted"/>
<dbReference type="Proteomes" id="UP000220157">
    <property type="component" value="Unassembled WGS sequence"/>
</dbReference>
<comment type="caution">
    <text evidence="2">The sequence shown here is derived from an EMBL/GenBank/DDBJ whole genome shotgun (WGS) entry which is preliminary data.</text>
</comment>
<evidence type="ECO:0000313" key="3">
    <source>
        <dbReference type="Proteomes" id="UP000220157"/>
    </source>
</evidence>
<organism evidence="2 3">
    <name type="scientific">Faecalibacterium prausnitzii</name>
    <dbReference type="NCBI Taxonomy" id="853"/>
    <lineage>
        <taxon>Bacteria</taxon>
        <taxon>Bacillati</taxon>
        <taxon>Bacillota</taxon>
        <taxon>Clostridia</taxon>
        <taxon>Eubacteriales</taxon>
        <taxon>Oscillospiraceae</taxon>
        <taxon>Faecalibacterium</taxon>
    </lineage>
</organism>
<sequence>MKIGKLKVDDVDYKNGKANTWGFWSVRALSGEGQRLLKLYPEYYVLKKDWANKTNDDFYASVVYAYMVDCILKENNDNEELMQRYIDATNCCYAQKHDETKEKSYRRINCRFLEQYEDYMVEQKYPGIHDRVNAKYRKDIEEGKKRYKELQAQKQVDELRAKIQTQQDLANGKRVVCPYCKSTNTEKISTMSRAVSVSLVGAASGKIGKQWHCKNCGSNF</sequence>
<reference evidence="2 3" key="1">
    <citation type="journal article" date="2017" name="Front. Microbiol.">
        <title>New Insights into the Diversity of the Genus Faecalibacterium.</title>
        <authorList>
            <person name="Benevides L."/>
            <person name="Burman S."/>
            <person name="Martin R."/>
            <person name="Robert V."/>
            <person name="Thomas M."/>
            <person name="Miquel S."/>
            <person name="Chain F."/>
            <person name="Sokol H."/>
            <person name="Bermudez-Humaran L.G."/>
            <person name="Morrison M."/>
            <person name="Langella P."/>
            <person name="Azevedo V.A."/>
            <person name="Chatel J.M."/>
            <person name="Soares S."/>
        </authorList>
    </citation>
    <scope>NUCLEOTIDE SEQUENCE [LARGE SCALE GENOMIC DNA]</scope>
    <source>
        <strain evidence="2 3">CNCM I 4573</strain>
    </source>
</reference>
<gene>
    <name evidence="2" type="ORF">CGS56_14335</name>
</gene>